<dbReference type="InterPro" id="IPR056150">
    <property type="entry name" value="WD40_CDC20-Fz"/>
</dbReference>
<evidence type="ECO:0000313" key="6">
    <source>
        <dbReference type="EMBL" id="RDX47673.1"/>
    </source>
</evidence>
<dbReference type="PROSITE" id="PS00678">
    <property type="entry name" value="WD_REPEATS_1"/>
    <property type="match status" value="1"/>
</dbReference>
<dbReference type="Gene3D" id="2.130.10.10">
    <property type="entry name" value="YVTN repeat-like/Quinoprotein amine dehydrogenase"/>
    <property type="match status" value="1"/>
</dbReference>
<dbReference type="SUPFAM" id="SSF50978">
    <property type="entry name" value="WD40 repeat-like"/>
    <property type="match status" value="1"/>
</dbReference>
<name>A0A371D560_9APHY</name>
<evidence type="ECO:0000256" key="2">
    <source>
        <dbReference type="ARBA" id="ARBA00022574"/>
    </source>
</evidence>
<protein>
    <submittedName>
        <fullName evidence="6">WD40 repeat-like protein</fullName>
    </submittedName>
</protein>
<dbReference type="InterPro" id="IPR015943">
    <property type="entry name" value="WD40/YVTN_repeat-like_dom_sf"/>
</dbReference>
<gene>
    <name evidence="6" type="ORF">OH76DRAFT_727784</name>
</gene>
<dbReference type="SMART" id="SM00320">
    <property type="entry name" value="WD40"/>
    <property type="match status" value="5"/>
</dbReference>
<comment type="similarity">
    <text evidence="1">Belongs to the WD repeat CDC20/Fizzy family.</text>
</comment>
<dbReference type="GO" id="GO:1905786">
    <property type="term" value="P:positive regulation of anaphase-promoting complex-dependent catabolic process"/>
    <property type="evidence" value="ECO:0007669"/>
    <property type="project" value="TreeGrafter"/>
</dbReference>
<feature type="domain" description="CDC20/Fizzy WD40" evidence="5">
    <location>
        <begin position="150"/>
        <end position="493"/>
    </location>
</feature>
<dbReference type="PANTHER" id="PTHR19918:SF5">
    <property type="entry name" value="MEIOSIS-SPECIFIC APC_C ACTIVATOR PROTEIN AMA1"/>
    <property type="match status" value="1"/>
</dbReference>
<evidence type="ECO:0000259" key="5">
    <source>
        <dbReference type="Pfam" id="PF24807"/>
    </source>
</evidence>
<dbReference type="PROSITE" id="PS50294">
    <property type="entry name" value="WD_REPEATS_REGION"/>
    <property type="match status" value="1"/>
</dbReference>
<reference evidence="6 7" key="1">
    <citation type="journal article" date="2018" name="Biotechnol. Biofuels">
        <title>Integrative visual omics of the white-rot fungus Polyporus brumalis exposes the biotechnological potential of its oxidative enzymes for delignifying raw plant biomass.</title>
        <authorList>
            <person name="Miyauchi S."/>
            <person name="Rancon A."/>
            <person name="Drula E."/>
            <person name="Hage H."/>
            <person name="Chaduli D."/>
            <person name="Favel A."/>
            <person name="Grisel S."/>
            <person name="Henrissat B."/>
            <person name="Herpoel-Gimbert I."/>
            <person name="Ruiz-Duenas F.J."/>
            <person name="Chevret D."/>
            <person name="Hainaut M."/>
            <person name="Lin J."/>
            <person name="Wang M."/>
            <person name="Pangilinan J."/>
            <person name="Lipzen A."/>
            <person name="Lesage-Meessen L."/>
            <person name="Navarro D."/>
            <person name="Riley R."/>
            <person name="Grigoriev I.V."/>
            <person name="Zhou S."/>
            <person name="Raouche S."/>
            <person name="Rosso M.N."/>
        </authorList>
    </citation>
    <scope>NUCLEOTIDE SEQUENCE [LARGE SCALE GENOMIC DNA]</scope>
    <source>
        <strain evidence="6 7">BRFM 1820</strain>
    </source>
</reference>
<dbReference type="AlphaFoldDB" id="A0A371D560"/>
<keyword evidence="3" id="KW-0677">Repeat</keyword>
<evidence type="ECO:0000256" key="3">
    <source>
        <dbReference type="ARBA" id="ARBA00022737"/>
    </source>
</evidence>
<dbReference type="GO" id="GO:0010997">
    <property type="term" value="F:anaphase-promoting complex binding"/>
    <property type="evidence" value="ECO:0007669"/>
    <property type="project" value="InterPro"/>
</dbReference>
<evidence type="ECO:0000256" key="1">
    <source>
        <dbReference type="ARBA" id="ARBA00006445"/>
    </source>
</evidence>
<evidence type="ECO:0000313" key="7">
    <source>
        <dbReference type="Proteomes" id="UP000256964"/>
    </source>
</evidence>
<dbReference type="GO" id="GO:1990757">
    <property type="term" value="F:ubiquitin ligase activator activity"/>
    <property type="evidence" value="ECO:0007669"/>
    <property type="project" value="TreeGrafter"/>
</dbReference>
<dbReference type="InterPro" id="IPR019775">
    <property type="entry name" value="WD40_repeat_CS"/>
</dbReference>
<dbReference type="PANTHER" id="PTHR19918">
    <property type="entry name" value="CELL DIVISION CYCLE 20 CDC20 FIZZY -RELATED"/>
    <property type="match status" value="1"/>
</dbReference>
<dbReference type="Proteomes" id="UP000256964">
    <property type="component" value="Unassembled WGS sequence"/>
</dbReference>
<sequence>MNDKNANLQTPGPSRKRALVPGAVTPNLYSAAKRRRMSLADEDEREFEAFGGEFGHTGKVDVSDRFISARKDRAIPLQTTPRTQRIAKFFGLVDDRVLKFTDPITEKPGNNSYMNRHRFNFYQLLKKPHQVPPTSAEAHLGARKQFILALDGPGIPTDLFAYPISWSMRNAIAVACGYDVYYQDLTSRKIAHLFKLPQRNKGRLISIEWSPQKPNIIAAGTMNGEMQLWDADTTTRLGMWQEEGDADVGGLSWTGDLLAVGMGDGGISLHDTRTPSRVGRIEAHKDKVHGLRWRHDGNYLASGDQAGVVQIWDARASKALTSTNRWGSKMKHHAPVKALAWCPWKPDLLATGTMYPDGKIRIWNINNTIGTAPPLHIIPLNTSITSLLWSPHCKELLSTHGMSWLPRGGPSESCPSFVGGDAGPGTSRRRNNRERPVAVKTHLTNSLTVHSYPSLRRVVSVAAHTGPVGHSCLSPDGTMVFTICPVEEAMKMWRVWGVPEKAERRESVFDKCTIR</sequence>
<evidence type="ECO:0000256" key="4">
    <source>
        <dbReference type="PROSITE-ProRule" id="PRU00221"/>
    </source>
</evidence>
<keyword evidence="2 4" id="KW-0853">WD repeat</keyword>
<feature type="repeat" description="WD" evidence="4">
    <location>
        <begin position="281"/>
        <end position="322"/>
    </location>
</feature>
<keyword evidence="7" id="KW-1185">Reference proteome</keyword>
<dbReference type="InterPro" id="IPR001680">
    <property type="entry name" value="WD40_rpt"/>
</dbReference>
<dbReference type="PROSITE" id="PS50082">
    <property type="entry name" value="WD_REPEATS_2"/>
    <property type="match status" value="1"/>
</dbReference>
<accession>A0A371D560</accession>
<dbReference type="STRING" id="139420.A0A371D560"/>
<dbReference type="EMBL" id="KZ857417">
    <property type="protein sequence ID" value="RDX47673.1"/>
    <property type="molecule type" value="Genomic_DNA"/>
</dbReference>
<dbReference type="GO" id="GO:0005680">
    <property type="term" value="C:anaphase-promoting complex"/>
    <property type="evidence" value="ECO:0007669"/>
    <property type="project" value="TreeGrafter"/>
</dbReference>
<dbReference type="GO" id="GO:0031145">
    <property type="term" value="P:anaphase-promoting complex-dependent catabolic process"/>
    <property type="evidence" value="ECO:0007669"/>
    <property type="project" value="TreeGrafter"/>
</dbReference>
<dbReference type="OrthoDB" id="10263272at2759"/>
<dbReference type="InterPro" id="IPR036322">
    <property type="entry name" value="WD40_repeat_dom_sf"/>
</dbReference>
<proteinExistence type="inferred from homology"/>
<organism evidence="6 7">
    <name type="scientific">Lentinus brumalis</name>
    <dbReference type="NCBI Taxonomy" id="2498619"/>
    <lineage>
        <taxon>Eukaryota</taxon>
        <taxon>Fungi</taxon>
        <taxon>Dikarya</taxon>
        <taxon>Basidiomycota</taxon>
        <taxon>Agaricomycotina</taxon>
        <taxon>Agaricomycetes</taxon>
        <taxon>Polyporales</taxon>
        <taxon>Polyporaceae</taxon>
        <taxon>Lentinus</taxon>
    </lineage>
</organism>
<dbReference type="InterPro" id="IPR033010">
    <property type="entry name" value="Cdc20/Fizzy"/>
</dbReference>
<dbReference type="Pfam" id="PF24807">
    <property type="entry name" value="WD40_CDC20-Fz"/>
    <property type="match status" value="1"/>
</dbReference>